<dbReference type="EMBL" id="CP053708">
    <property type="protein sequence ID" value="QKE92792.1"/>
    <property type="molecule type" value="Genomic_DNA"/>
</dbReference>
<proteinExistence type="predicted"/>
<sequence>MNVLPPTYAGTITEETSITRDLKLDSLAVMDFVMELETRFDTIIPIDRLSGVETVGDLAKLLETQPIAHSPSGLE</sequence>
<dbReference type="KEGG" id="lck:HN018_18645"/>
<dbReference type="AlphaFoldDB" id="A0A6M8HWL3"/>
<dbReference type="Proteomes" id="UP000500767">
    <property type="component" value="Chromosome"/>
</dbReference>
<feature type="domain" description="Carrier" evidence="1">
    <location>
        <begin position="1"/>
        <end position="66"/>
    </location>
</feature>
<gene>
    <name evidence="2" type="ORF">HN018_18645</name>
</gene>
<evidence type="ECO:0000313" key="2">
    <source>
        <dbReference type="EMBL" id="QKE92792.1"/>
    </source>
</evidence>
<name>A0A6M8HWL3_9PROT</name>
<dbReference type="PROSITE" id="PS50075">
    <property type="entry name" value="CARRIER"/>
    <property type="match status" value="1"/>
</dbReference>
<evidence type="ECO:0000259" key="1">
    <source>
        <dbReference type="PROSITE" id="PS50075"/>
    </source>
</evidence>
<dbReference type="Gene3D" id="1.10.1200.10">
    <property type="entry name" value="ACP-like"/>
    <property type="match status" value="1"/>
</dbReference>
<dbReference type="SUPFAM" id="SSF47336">
    <property type="entry name" value="ACP-like"/>
    <property type="match status" value="1"/>
</dbReference>
<dbReference type="InterPro" id="IPR009081">
    <property type="entry name" value="PP-bd_ACP"/>
</dbReference>
<organism evidence="2 3">
    <name type="scientific">Lichenicola cladoniae</name>
    <dbReference type="NCBI Taxonomy" id="1484109"/>
    <lineage>
        <taxon>Bacteria</taxon>
        <taxon>Pseudomonadati</taxon>
        <taxon>Pseudomonadota</taxon>
        <taxon>Alphaproteobacteria</taxon>
        <taxon>Acetobacterales</taxon>
        <taxon>Acetobacteraceae</taxon>
        <taxon>Lichenicola</taxon>
    </lineage>
</organism>
<protein>
    <submittedName>
        <fullName evidence="2">Acyl carrier protein</fullName>
    </submittedName>
</protein>
<dbReference type="Pfam" id="PF00550">
    <property type="entry name" value="PP-binding"/>
    <property type="match status" value="1"/>
</dbReference>
<reference evidence="2 3" key="1">
    <citation type="journal article" date="2014" name="World J. Microbiol. Biotechnol.">
        <title>Biodiversity and physiological characteristics of Antarctic and Arctic lichens-associated bacteria.</title>
        <authorList>
            <person name="Lee Y.M."/>
            <person name="Kim E.H."/>
            <person name="Lee H.K."/>
            <person name="Hong S.G."/>
        </authorList>
    </citation>
    <scope>NUCLEOTIDE SEQUENCE [LARGE SCALE GENOMIC DNA]</scope>
    <source>
        <strain evidence="2 3">PAMC 26569</strain>
    </source>
</reference>
<dbReference type="InterPro" id="IPR036736">
    <property type="entry name" value="ACP-like_sf"/>
</dbReference>
<keyword evidence="3" id="KW-1185">Reference proteome</keyword>
<accession>A0A6M8HWL3</accession>
<evidence type="ECO:0000313" key="3">
    <source>
        <dbReference type="Proteomes" id="UP000500767"/>
    </source>
</evidence>